<gene>
    <name evidence="4" type="ORF">D8M05_17860</name>
</gene>
<keyword evidence="5" id="KW-1185">Reference proteome</keyword>
<dbReference type="PANTHER" id="PTHR30173:SF36">
    <property type="entry name" value="ECF RNA POLYMERASE SIGMA FACTOR SIGJ"/>
    <property type="match status" value="1"/>
</dbReference>
<sequence length="287" mass="33342">MQISKEEYQLFKPLLFSLAYRMLGSVVEAEDIVQETFLGAYQLNEENIKNKKAYLCKMLTNRCLDMLKSARSRREYYVGPWNPEPLILDKLHAFDPSEMIIQKEGLSIAYLRIMEHLTPDERAVLLLREVFAFSYVEIANIIEKREENARKIFSRAKQKVSRIEGESLNYKINKSIIDRFIQAFQTQNTSVLLELISENVTLYSDGGGIVNAATRPIVSPSNVLALLYGIIKKVPKDFYFEVKSVNYQPAIVIFMNETLHSIFSFYIYNERINEIYITMNPEKLPIH</sequence>
<dbReference type="Gene3D" id="1.10.1740.10">
    <property type="match status" value="1"/>
</dbReference>
<comment type="subunit">
    <text evidence="1">Interacts transiently with the RNA polymerase catalytic core formed by RpoA, RpoB, RpoC and RpoZ (2 alpha, 1 beta, 1 beta' and 1 omega subunit) to form the RNA polymerase holoenzyme that can initiate transcription.</text>
</comment>
<dbReference type="NCBIfam" id="TIGR02937">
    <property type="entry name" value="sigma70-ECF"/>
    <property type="match status" value="1"/>
</dbReference>
<reference evidence="4 5" key="1">
    <citation type="journal article" date="2015" name="Antonie Van Leeuwenhoek">
        <title>Oceanobacillus bengalensis sp. nov., a bacterium isolated from seawater of the Bay of Bengal.</title>
        <authorList>
            <person name="Yongchang O."/>
            <person name="Xiang W."/>
            <person name="Wang G."/>
        </authorList>
    </citation>
    <scope>NUCLEOTIDE SEQUENCE [LARGE SCALE GENOMIC DNA]</scope>
    <source>
        <strain evidence="4 5">MCCC 1K00260</strain>
    </source>
</reference>
<accession>A0A494YS99</accession>
<dbReference type="InterPro" id="IPR014284">
    <property type="entry name" value="RNA_pol_sigma-70_dom"/>
</dbReference>
<dbReference type="Gene3D" id="1.10.10.10">
    <property type="entry name" value="Winged helix-like DNA-binding domain superfamily/Winged helix DNA-binding domain"/>
    <property type="match status" value="1"/>
</dbReference>
<dbReference type="NCBIfam" id="TIGR02957">
    <property type="entry name" value="SigX4"/>
    <property type="match status" value="1"/>
</dbReference>
<feature type="domain" description="RNA polymerase sigma factor 70 region 4 type 2" evidence="3">
    <location>
        <begin position="109"/>
        <end position="159"/>
    </location>
</feature>
<organism evidence="4 5">
    <name type="scientific">Oceanobacillus bengalensis</name>
    <dbReference type="NCBI Taxonomy" id="1435466"/>
    <lineage>
        <taxon>Bacteria</taxon>
        <taxon>Bacillati</taxon>
        <taxon>Bacillota</taxon>
        <taxon>Bacilli</taxon>
        <taxon>Bacillales</taxon>
        <taxon>Bacillaceae</taxon>
        <taxon>Oceanobacillus</taxon>
    </lineage>
</organism>
<dbReference type="Pfam" id="PF04542">
    <property type="entry name" value="Sigma70_r2"/>
    <property type="match status" value="1"/>
</dbReference>
<dbReference type="InterPro" id="IPR013249">
    <property type="entry name" value="RNA_pol_sigma70_r4_t2"/>
</dbReference>
<evidence type="ECO:0000256" key="1">
    <source>
        <dbReference type="ARBA" id="ARBA00011344"/>
    </source>
</evidence>
<comment type="caution">
    <text evidence="4">The sequence shown here is derived from an EMBL/GenBank/DDBJ whole genome shotgun (WGS) entry which is preliminary data.</text>
</comment>
<dbReference type="GO" id="GO:0003677">
    <property type="term" value="F:DNA binding"/>
    <property type="evidence" value="ECO:0007669"/>
    <property type="project" value="InterPro"/>
</dbReference>
<dbReference type="SUPFAM" id="SSF54427">
    <property type="entry name" value="NTF2-like"/>
    <property type="match status" value="1"/>
</dbReference>
<dbReference type="InterPro" id="IPR032710">
    <property type="entry name" value="NTF2-like_dom_sf"/>
</dbReference>
<evidence type="ECO:0000313" key="5">
    <source>
        <dbReference type="Proteomes" id="UP000281813"/>
    </source>
</evidence>
<dbReference type="AlphaFoldDB" id="A0A494YS99"/>
<evidence type="ECO:0000313" key="4">
    <source>
        <dbReference type="EMBL" id="RKQ12768.1"/>
    </source>
</evidence>
<dbReference type="GO" id="GO:0006352">
    <property type="term" value="P:DNA-templated transcription initiation"/>
    <property type="evidence" value="ECO:0007669"/>
    <property type="project" value="InterPro"/>
</dbReference>
<dbReference type="OrthoDB" id="3211555at2"/>
<dbReference type="InterPro" id="IPR036388">
    <property type="entry name" value="WH-like_DNA-bd_sf"/>
</dbReference>
<dbReference type="Pfam" id="PF08281">
    <property type="entry name" value="Sigma70_r4_2"/>
    <property type="match status" value="1"/>
</dbReference>
<dbReference type="Proteomes" id="UP000281813">
    <property type="component" value="Unassembled WGS sequence"/>
</dbReference>
<proteinExistence type="predicted"/>
<dbReference type="InterPro" id="IPR052704">
    <property type="entry name" value="ECF_Sigma-70_Domain"/>
</dbReference>
<dbReference type="InterPro" id="IPR014303">
    <property type="entry name" value="RNA_pol_sigma-70_ECF"/>
</dbReference>
<protein>
    <submittedName>
        <fullName evidence="4">RNA polymerase sigma-70 factor</fullName>
    </submittedName>
</protein>
<dbReference type="InterPro" id="IPR013325">
    <property type="entry name" value="RNA_pol_sigma_r2"/>
</dbReference>
<name>A0A494YS99_9BACI</name>
<evidence type="ECO:0000259" key="2">
    <source>
        <dbReference type="Pfam" id="PF04542"/>
    </source>
</evidence>
<dbReference type="InterPro" id="IPR013324">
    <property type="entry name" value="RNA_pol_sigma_r3/r4-like"/>
</dbReference>
<evidence type="ECO:0000259" key="3">
    <source>
        <dbReference type="Pfam" id="PF08281"/>
    </source>
</evidence>
<dbReference type="SUPFAM" id="SSF88659">
    <property type="entry name" value="Sigma3 and sigma4 domains of RNA polymerase sigma factors"/>
    <property type="match status" value="1"/>
</dbReference>
<feature type="domain" description="RNA polymerase sigma-70 region 2" evidence="2">
    <location>
        <begin position="8"/>
        <end position="71"/>
    </location>
</feature>
<dbReference type="SUPFAM" id="SSF88946">
    <property type="entry name" value="Sigma2 domain of RNA polymerase sigma factors"/>
    <property type="match status" value="1"/>
</dbReference>
<dbReference type="PANTHER" id="PTHR30173">
    <property type="entry name" value="SIGMA 19 FACTOR"/>
    <property type="match status" value="1"/>
</dbReference>
<dbReference type="NCBIfam" id="NF007214">
    <property type="entry name" value="PRK09636.1"/>
    <property type="match status" value="1"/>
</dbReference>
<dbReference type="EMBL" id="RBZO01000040">
    <property type="protein sequence ID" value="RKQ12768.1"/>
    <property type="molecule type" value="Genomic_DNA"/>
</dbReference>
<dbReference type="GO" id="GO:0016987">
    <property type="term" value="F:sigma factor activity"/>
    <property type="evidence" value="ECO:0007669"/>
    <property type="project" value="InterPro"/>
</dbReference>
<dbReference type="InterPro" id="IPR007627">
    <property type="entry name" value="RNA_pol_sigma70_r2"/>
</dbReference>